<dbReference type="InterPro" id="IPR004143">
    <property type="entry name" value="BPL_LPL_catalytic"/>
</dbReference>
<dbReference type="SUPFAM" id="SSF55681">
    <property type="entry name" value="Class II aaRS and biotin synthetases"/>
    <property type="match status" value="1"/>
</dbReference>
<dbReference type="Pfam" id="PF03099">
    <property type="entry name" value="BPL_LplA_LipB"/>
    <property type="match status" value="1"/>
</dbReference>
<dbReference type="EC" id="6.3.4.15" evidence="3"/>
<dbReference type="RefSeq" id="WP_157540707.1">
    <property type="nucleotide sequence ID" value="NZ_WQLA01000002.1"/>
</dbReference>
<dbReference type="Proteomes" id="UP000434850">
    <property type="component" value="Unassembled WGS sequence"/>
</dbReference>
<reference evidence="3 4" key="1">
    <citation type="submission" date="2019-12" db="EMBL/GenBank/DDBJ databases">
        <title>Mucilaginibacter sp. HME9299 genome sequencing and assembly.</title>
        <authorList>
            <person name="Kang H."/>
            <person name="Kim H."/>
            <person name="Joh K."/>
        </authorList>
    </citation>
    <scope>NUCLEOTIDE SEQUENCE [LARGE SCALE GENOMIC DNA]</scope>
    <source>
        <strain evidence="3 4">HME9299</strain>
    </source>
</reference>
<evidence type="ECO:0000256" key="1">
    <source>
        <dbReference type="ARBA" id="ARBA00022598"/>
    </source>
</evidence>
<comment type="caution">
    <text evidence="3">The sequence shown here is derived from an EMBL/GenBank/DDBJ whole genome shotgun (WGS) entry which is preliminary data.</text>
</comment>
<dbReference type="InterPro" id="IPR045864">
    <property type="entry name" value="aa-tRNA-synth_II/BPL/LPL"/>
</dbReference>
<sequence length="256" mass="28501">MQNNKFSEVIVAQNLVTLKEVDSTNTFLKKLLSNTEPVEEGTVILAESQTAGRGQQQNRWYSSANQSLAFSLLLLPSFLPLENQFNLIRIVSLGVYDALFPLIGEALKIKWPNDIYINDLKLGGILIESQVQGGKIKSSVAGIGLNINQQDFPDWVPNAVSLKQILHKDYDLKALMFDICSHIGQWYIKLKAGNESQIEEAYLNTLYWLNKPGSFKAQDAIFGGTITGVSKTGLLQVDCNGVTAEYNLKEIEFLNK</sequence>
<dbReference type="PANTHER" id="PTHR12835">
    <property type="entry name" value="BIOTIN PROTEIN LIGASE"/>
    <property type="match status" value="1"/>
</dbReference>
<dbReference type="NCBIfam" id="TIGR00121">
    <property type="entry name" value="birA_ligase"/>
    <property type="match status" value="1"/>
</dbReference>
<feature type="domain" description="BPL/LPL catalytic" evidence="2">
    <location>
        <begin position="10"/>
        <end position="191"/>
    </location>
</feature>
<dbReference type="GO" id="GO:0005737">
    <property type="term" value="C:cytoplasm"/>
    <property type="evidence" value="ECO:0007669"/>
    <property type="project" value="TreeGrafter"/>
</dbReference>
<dbReference type="PROSITE" id="PS51733">
    <property type="entry name" value="BPL_LPL_CATALYTIC"/>
    <property type="match status" value="1"/>
</dbReference>
<gene>
    <name evidence="3" type="ORF">GO816_07400</name>
</gene>
<keyword evidence="4" id="KW-1185">Reference proteome</keyword>
<evidence type="ECO:0000259" key="2">
    <source>
        <dbReference type="PROSITE" id="PS51733"/>
    </source>
</evidence>
<accession>A0A6I4I6V2</accession>
<evidence type="ECO:0000313" key="3">
    <source>
        <dbReference type="EMBL" id="MVN90945.1"/>
    </source>
</evidence>
<dbReference type="EMBL" id="WQLA01000002">
    <property type="protein sequence ID" value="MVN90945.1"/>
    <property type="molecule type" value="Genomic_DNA"/>
</dbReference>
<evidence type="ECO:0000313" key="4">
    <source>
        <dbReference type="Proteomes" id="UP000434850"/>
    </source>
</evidence>
<dbReference type="InterPro" id="IPR004408">
    <property type="entry name" value="Biotin_CoA_COase_ligase"/>
</dbReference>
<dbReference type="GO" id="GO:0004077">
    <property type="term" value="F:biotin--[biotin carboxyl-carrier protein] ligase activity"/>
    <property type="evidence" value="ECO:0007669"/>
    <property type="project" value="UniProtKB-EC"/>
</dbReference>
<dbReference type="Gene3D" id="3.30.930.10">
    <property type="entry name" value="Bira Bifunctional Protein, Domain 2"/>
    <property type="match status" value="1"/>
</dbReference>
<organism evidence="3 4">
    <name type="scientific">Mucilaginibacter aquatilis</name>
    <dbReference type="NCBI Taxonomy" id="1517760"/>
    <lineage>
        <taxon>Bacteria</taxon>
        <taxon>Pseudomonadati</taxon>
        <taxon>Bacteroidota</taxon>
        <taxon>Sphingobacteriia</taxon>
        <taxon>Sphingobacteriales</taxon>
        <taxon>Sphingobacteriaceae</taxon>
        <taxon>Mucilaginibacter</taxon>
    </lineage>
</organism>
<name>A0A6I4I6V2_9SPHI</name>
<protein>
    <submittedName>
        <fullName evidence="3">Biotin--[acetyl-CoA-carboxylase] ligase</fullName>
        <ecNumber evidence="3">6.3.4.15</ecNumber>
    </submittedName>
</protein>
<dbReference type="AlphaFoldDB" id="A0A6I4I6V2"/>
<keyword evidence="1 3" id="KW-0436">Ligase</keyword>
<proteinExistence type="predicted"/>
<dbReference type="CDD" id="cd16442">
    <property type="entry name" value="BPL"/>
    <property type="match status" value="1"/>
</dbReference>
<dbReference type="OrthoDB" id="9807064at2"/>
<dbReference type="PANTHER" id="PTHR12835:SF5">
    <property type="entry name" value="BIOTIN--PROTEIN LIGASE"/>
    <property type="match status" value="1"/>
</dbReference>